<evidence type="ECO:0000256" key="7">
    <source>
        <dbReference type="ARBA" id="ARBA00023136"/>
    </source>
</evidence>
<evidence type="ECO:0000256" key="4">
    <source>
        <dbReference type="ARBA" id="ARBA00022475"/>
    </source>
</evidence>
<dbReference type="Pfam" id="PF01032">
    <property type="entry name" value="FecCD"/>
    <property type="match status" value="1"/>
</dbReference>
<feature type="transmembrane region" description="Helical" evidence="8">
    <location>
        <begin position="331"/>
        <end position="353"/>
    </location>
</feature>
<dbReference type="SUPFAM" id="SSF81345">
    <property type="entry name" value="ABC transporter involved in vitamin B12 uptake, BtuC"/>
    <property type="match status" value="1"/>
</dbReference>
<dbReference type="CDD" id="cd06550">
    <property type="entry name" value="TM_ABC_iron-siderophores_like"/>
    <property type="match status" value="1"/>
</dbReference>
<evidence type="ECO:0000256" key="2">
    <source>
        <dbReference type="ARBA" id="ARBA00007935"/>
    </source>
</evidence>
<feature type="transmembrane region" description="Helical" evidence="8">
    <location>
        <begin position="145"/>
        <end position="165"/>
    </location>
</feature>
<organism evidence="9 10">
    <name type="scientific">Pseudomonas caspiana</name>
    <dbReference type="NCBI Taxonomy" id="1451454"/>
    <lineage>
        <taxon>Bacteria</taxon>
        <taxon>Pseudomonadati</taxon>
        <taxon>Pseudomonadota</taxon>
        <taxon>Gammaproteobacteria</taxon>
        <taxon>Pseudomonadales</taxon>
        <taxon>Pseudomonadaceae</taxon>
        <taxon>Pseudomonas</taxon>
    </lineage>
</organism>
<keyword evidence="4" id="KW-1003">Cell membrane</keyword>
<evidence type="ECO:0000256" key="1">
    <source>
        <dbReference type="ARBA" id="ARBA00004651"/>
    </source>
</evidence>
<keyword evidence="3" id="KW-0813">Transport</keyword>
<dbReference type="InterPro" id="IPR000522">
    <property type="entry name" value="ABC_transptr_permease_BtuC"/>
</dbReference>
<reference evidence="9 10" key="1">
    <citation type="journal article" date="2017" name="Syst. Appl. Microbiol.">
        <title>Pseudomonas caspiana sp. nov., a citrus pathogen in the Pseudomonas syringae phylogenetic group.</title>
        <authorList>
            <person name="Busquets A."/>
            <person name="Gomila M."/>
            <person name="Beiki F."/>
            <person name="Mulet M."/>
            <person name="Rahimian H."/>
            <person name="Garcia-Valdes E."/>
            <person name="Lalucat J."/>
        </authorList>
    </citation>
    <scope>NUCLEOTIDE SEQUENCE [LARGE SCALE GENOMIC DNA]</scope>
    <source>
        <strain evidence="9 10">FBF102</strain>
    </source>
</reference>
<accession>A0A1Y3NWD9</accession>
<evidence type="ECO:0000313" key="10">
    <source>
        <dbReference type="Proteomes" id="UP000195440"/>
    </source>
</evidence>
<comment type="similarity">
    <text evidence="2">Belongs to the binding-protein-dependent transport system permease family. FecCD subfamily.</text>
</comment>
<keyword evidence="7 8" id="KW-0472">Membrane</keyword>
<feature type="transmembrane region" description="Helical" evidence="8">
    <location>
        <begin position="225"/>
        <end position="245"/>
    </location>
</feature>
<feature type="transmembrane region" description="Helical" evidence="8">
    <location>
        <begin position="177"/>
        <end position="196"/>
    </location>
</feature>
<dbReference type="OrthoDB" id="9055647at2"/>
<keyword evidence="6 8" id="KW-1133">Transmembrane helix</keyword>
<feature type="transmembrane region" description="Helical" evidence="8">
    <location>
        <begin position="28"/>
        <end position="58"/>
    </location>
</feature>
<dbReference type="InterPro" id="IPR037294">
    <property type="entry name" value="ABC_BtuC-like"/>
</dbReference>
<evidence type="ECO:0000256" key="6">
    <source>
        <dbReference type="ARBA" id="ARBA00022989"/>
    </source>
</evidence>
<dbReference type="PANTHER" id="PTHR30472:SF25">
    <property type="entry name" value="ABC TRANSPORTER PERMEASE PROTEIN MJ0876-RELATED"/>
    <property type="match status" value="1"/>
</dbReference>
<dbReference type="RefSeq" id="WP_087272054.1">
    <property type="nucleotide sequence ID" value="NZ_JBJGBV010000020.1"/>
</dbReference>
<dbReference type="GO" id="GO:0033214">
    <property type="term" value="P:siderophore-iron import into cell"/>
    <property type="evidence" value="ECO:0007669"/>
    <property type="project" value="TreeGrafter"/>
</dbReference>
<dbReference type="AlphaFoldDB" id="A0A1Y3NWD9"/>
<dbReference type="GO" id="GO:0022857">
    <property type="term" value="F:transmembrane transporter activity"/>
    <property type="evidence" value="ECO:0007669"/>
    <property type="project" value="InterPro"/>
</dbReference>
<feature type="transmembrane region" description="Helical" evidence="8">
    <location>
        <begin position="265"/>
        <end position="293"/>
    </location>
</feature>
<feature type="transmembrane region" description="Helical" evidence="8">
    <location>
        <begin position="305"/>
        <end position="325"/>
    </location>
</feature>
<dbReference type="GO" id="GO:0005886">
    <property type="term" value="C:plasma membrane"/>
    <property type="evidence" value="ECO:0007669"/>
    <property type="project" value="UniProtKB-SubCell"/>
</dbReference>
<comment type="caution">
    <text evidence="9">The sequence shown here is derived from an EMBL/GenBank/DDBJ whole genome shotgun (WGS) entry which is preliminary data.</text>
</comment>
<comment type="subcellular location">
    <subcellularLocation>
        <location evidence="1">Cell membrane</location>
        <topology evidence="1">Multi-pass membrane protein</topology>
    </subcellularLocation>
</comment>
<dbReference type="PANTHER" id="PTHR30472">
    <property type="entry name" value="FERRIC ENTEROBACTIN TRANSPORT SYSTEM PERMEASE PROTEIN"/>
    <property type="match status" value="1"/>
</dbReference>
<keyword evidence="5 8" id="KW-0812">Transmembrane</keyword>
<evidence type="ECO:0008006" key="11">
    <source>
        <dbReference type="Google" id="ProtNLM"/>
    </source>
</evidence>
<evidence type="ECO:0000313" key="9">
    <source>
        <dbReference type="EMBL" id="OUM71896.1"/>
    </source>
</evidence>
<evidence type="ECO:0000256" key="5">
    <source>
        <dbReference type="ARBA" id="ARBA00022692"/>
    </source>
</evidence>
<evidence type="ECO:0000256" key="3">
    <source>
        <dbReference type="ARBA" id="ARBA00022448"/>
    </source>
</evidence>
<gene>
    <name evidence="9" type="ORF">AUC60_20550</name>
</gene>
<name>A0A1Y3NWD9_9PSED</name>
<sequence length="361" mass="37908">MTTSIGNASSDASSYQTRYTHTVWKRTVLLISLLVIAVVAFIADLIVGSGTLTFGQAMSGLLQPDSVDASTRVILWELRMPMTLMAVLAGTCLALAGLMMQTVLDNPLAEPFTLGISSAAGFGASLALAFNFSLGNALPGFGADLLVTGNAFLFSLLTVGIILLLTRGHVGLQAITLLGIAVHFVFSSLLGLVQYVASVDQLQSIVFWLMGSLLHATWNKVTLCAIIAAIAIPVVLVQAWALTALRSFGEQAAVLGIPVRRIRTVMLMLAALLAGAVTSVVGIIGFVGLVAPHVARLLVGEDQRFTIGVTIACGIIFVTLASLASKLIVPGAVLPIGMVTSLIGLPFFIILILRDRRLTSR</sequence>
<dbReference type="EMBL" id="LOHF01000021">
    <property type="protein sequence ID" value="OUM71896.1"/>
    <property type="molecule type" value="Genomic_DNA"/>
</dbReference>
<protein>
    <recommendedName>
        <fullName evidence="11">Iron ABC transporter permease</fullName>
    </recommendedName>
</protein>
<keyword evidence="10" id="KW-1185">Reference proteome</keyword>
<feature type="transmembrane region" description="Helical" evidence="8">
    <location>
        <begin position="78"/>
        <end position="100"/>
    </location>
</feature>
<feature type="transmembrane region" description="Helical" evidence="8">
    <location>
        <begin position="112"/>
        <end position="133"/>
    </location>
</feature>
<dbReference type="Gene3D" id="1.10.3470.10">
    <property type="entry name" value="ABC transporter involved in vitamin B12 uptake, BtuC"/>
    <property type="match status" value="1"/>
</dbReference>
<dbReference type="Proteomes" id="UP000195440">
    <property type="component" value="Unassembled WGS sequence"/>
</dbReference>
<evidence type="ECO:0000256" key="8">
    <source>
        <dbReference type="SAM" id="Phobius"/>
    </source>
</evidence>
<proteinExistence type="inferred from homology"/>